<gene>
    <name evidence="2" type="ORF">CHS0354_005545</name>
</gene>
<accession>A0AAE0RNN6</accession>
<reference evidence="2" key="1">
    <citation type="journal article" date="2021" name="Genome Biol. Evol.">
        <title>A High-Quality Reference Genome for a Parasitic Bivalve with Doubly Uniparental Inheritance (Bivalvia: Unionida).</title>
        <authorList>
            <person name="Smith C.H."/>
        </authorList>
    </citation>
    <scope>NUCLEOTIDE SEQUENCE</scope>
    <source>
        <strain evidence="2">CHS0354</strain>
    </source>
</reference>
<dbReference type="Proteomes" id="UP001195483">
    <property type="component" value="Unassembled WGS sequence"/>
</dbReference>
<reference evidence="2" key="2">
    <citation type="journal article" date="2021" name="Genome Biol. Evol.">
        <title>Developing a high-quality reference genome for a parasitic bivalve with doubly uniparental inheritance (Bivalvia: Unionida).</title>
        <authorList>
            <person name="Smith C.H."/>
        </authorList>
    </citation>
    <scope>NUCLEOTIDE SEQUENCE</scope>
    <source>
        <strain evidence="2">CHS0354</strain>
        <tissue evidence="2">Mantle</tissue>
    </source>
</reference>
<name>A0AAE0RNN6_9BIVA</name>
<evidence type="ECO:0000256" key="1">
    <source>
        <dbReference type="SAM" id="MobiDB-lite"/>
    </source>
</evidence>
<keyword evidence="3" id="KW-1185">Reference proteome</keyword>
<dbReference type="AlphaFoldDB" id="A0AAE0RNN6"/>
<dbReference type="EMBL" id="JAEAOA010000394">
    <property type="protein sequence ID" value="KAK3576711.1"/>
    <property type="molecule type" value="Genomic_DNA"/>
</dbReference>
<reference evidence="2" key="3">
    <citation type="submission" date="2023-05" db="EMBL/GenBank/DDBJ databases">
        <authorList>
            <person name="Smith C.H."/>
        </authorList>
    </citation>
    <scope>NUCLEOTIDE SEQUENCE</scope>
    <source>
        <strain evidence="2">CHS0354</strain>
        <tissue evidence="2">Mantle</tissue>
    </source>
</reference>
<proteinExistence type="predicted"/>
<evidence type="ECO:0000313" key="3">
    <source>
        <dbReference type="Proteomes" id="UP001195483"/>
    </source>
</evidence>
<comment type="caution">
    <text evidence="2">The sequence shown here is derived from an EMBL/GenBank/DDBJ whole genome shotgun (WGS) entry which is preliminary data.</text>
</comment>
<feature type="compositionally biased region" description="Polar residues" evidence="1">
    <location>
        <begin position="25"/>
        <end position="61"/>
    </location>
</feature>
<protein>
    <submittedName>
        <fullName evidence="2">Uncharacterized protein</fullName>
    </submittedName>
</protein>
<feature type="region of interest" description="Disordered" evidence="1">
    <location>
        <begin position="18"/>
        <end position="61"/>
    </location>
</feature>
<evidence type="ECO:0000313" key="2">
    <source>
        <dbReference type="EMBL" id="KAK3576711.1"/>
    </source>
</evidence>
<sequence length="84" mass="9241">MRIEDFLRKHVPLSASDNPKRYIRQANSTKSMSSTATNGTLVGNITTSTGTTQAPYENSGDSPTPYSMFPLLLFALPQMWISSN</sequence>
<organism evidence="2 3">
    <name type="scientific">Potamilus streckersoni</name>
    <dbReference type="NCBI Taxonomy" id="2493646"/>
    <lineage>
        <taxon>Eukaryota</taxon>
        <taxon>Metazoa</taxon>
        <taxon>Spiralia</taxon>
        <taxon>Lophotrochozoa</taxon>
        <taxon>Mollusca</taxon>
        <taxon>Bivalvia</taxon>
        <taxon>Autobranchia</taxon>
        <taxon>Heteroconchia</taxon>
        <taxon>Palaeoheterodonta</taxon>
        <taxon>Unionida</taxon>
        <taxon>Unionoidea</taxon>
        <taxon>Unionidae</taxon>
        <taxon>Ambleminae</taxon>
        <taxon>Lampsilini</taxon>
        <taxon>Potamilus</taxon>
    </lineage>
</organism>